<name>A0A1M6G2V3_MALRU</name>
<proteinExistence type="predicted"/>
<evidence type="ECO:0000259" key="2">
    <source>
        <dbReference type="Pfam" id="PF04187"/>
    </source>
</evidence>
<dbReference type="Pfam" id="PF04187">
    <property type="entry name" value="Cofac_haem_bdg"/>
    <property type="match status" value="1"/>
</dbReference>
<sequence>MKTALQIFFLFFISLFLTTTAAAHSVNLNSGEVVHLKQLTADLAQMQVVFVGESHDQKAHHDAQLQIIRELHAAGAEVAIGLEMFRYDGQDELDRWVAGKIDEADFAKIFAGHWNRWDLYRGIFVFARDNGIPMVGLNIPRKYVRKVARNGFNSLTDEERAKLPLATCNVSNKYRDFIRRTLDGHPLDGTAFDYFCQAQILWDASMAEQLAAYQNDNPQRTVVVLAGIGHAWRHGMPEQLERFGDFSYRVLLPEIPGRLDLNHTSADDGDYLLQGLEAGPLH</sequence>
<keyword evidence="4" id="KW-1185">Reference proteome</keyword>
<feature type="chain" id="PRO_5012070541" evidence="1">
    <location>
        <begin position="22"/>
        <end position="282"/>
    </location>
</feature>
<accession>A0A1M6G2V3</accession>
<protein>
    <submittedName>
        <fullName evidence="3">Uncharacterized iron-regulated protein</fullName>
    </submittedName>
</protein>
<evidence type="ECO:0000256" key="1">
    <source>
        <dbReference type="SAM" id="SignalP"/>
    </source>
</evidence>
<gene>
    <name evidence="3" type="ORF">SAMN02745165_01384</name>
</gene>
<dbReference type="SUPFAM" id="SSF159501">
    <property type="entry name" value="EreA/ChaN-like"/>
    <property type="match status" value="1"/>
</dbReference>
<keyword evidence="1" id="KW-0732">Signal</keyword>
<feature type="domain" description="Haem-binding uptake Tiki superfamily ChaN" evidence="2">
    <location>
        <begin position="40"/>
        <end position="240"/>
    </location>
</feature>
<organism evidence="3 4">
    <name type="scientific">Malonomonas rubra DSM 5091</name>
    <dbReference type="NCBI Taxonomy" id="1122189"/>
    <lineage>
        <taxon>Bacteria</taxon>
        <taxon>Pseudomonadati</taxon>
        <taxon>Thermodesulfobacteriota</taxon>
        <taxon>Desulfuromonadia</taxon>
        <taxon>Desulfuromonadales</taxon>
        <taxon>Geopsychrobacteraceae</taxon>
        <taxon>Malonomonas</taxon>
    </lineage>
</organism>
<dbReference type="RefSeq" id="WP_072907168.1">
    <property type="nucleotide sequence ID" value="NZ_FQZT01000004.1"/>
</dbReference>
<evidence type="ECO:0000313" key="3">
    <source>
        <dbReference type="EMBL" id="SHJ04293.1"/>
    </source>
</evidence>
<dbReference type="CDD" id="cd14727">
    <property type="entry name" value="ChanN-like"/>
    <property type="match status" value="1"/>
</dbReference>
<dbReference type="OrthoDB" id="9795827at2"/>
<reference evidence="3 4" key="1">
    <citation type="submission" date="2016-11" db="EMBL/GenBank/DDBJ databases">
        <authorList>
            <person name="Jaros S."/>
            <person name="Januszkiewicz K."/>
            <person name="Wedrychowicz H."/>
        </authorList>
    </citation>
    <scope>NUCLEOTIDE SEQUENCE [LARGE SCALE GENOMIC DNA]</scope>
    <source>
        <strain evidence="3 4">DSM 5091</strain>
    </source>
</reference>
<dbReference type="Proteomes" id="UP000184171">
    <property type="component" value="Unassembled WGS sequence"/>
</dbReference>
<dbReference type="Gene3D" id="3.40.50.11550">
    <property type="match status" value="1"/>
</dbReference>
<feature type="signal peptide" evidence="1">
    <location>
        <begin position="1"/>
        <end position="21"/>
    </location>
</feature>
<dbReference type="AlphaFoldDB" id="A0A1M6G2V3"/>
<dbReference type="STRING" id="1122189.SAMN02745165_01384"/>
<evidence type="ECO:0000313" key="4">
    <source>
        <dbReference type="Proteomes" id="UP000184171"/>
    </source>
</evidence>
<dbReference type="EMBL" id="FQZT01000004">
    <property type="protein sequence ID" value="SHJ04293.1"/>
    <property type="molecule type" value="Genomic_DNA"/>
</dbReference>
<dbReference type="InterPro" id="IPR007314">
    <property type="entry name" value="Cofac_haem-bd_dom"/>
</dbReference>